<sequence length="735" mass="85404">MKQYTKQANSMFYTSILYICSFFLFLEWIFPLEDVTDTENITVFIIYAAFCFIISLLRLKWWLAFSFKGIALIIVIHSLYYDISLLNLTWFGSFVAEIVWNMQMIFQQQLHELTQIFRSFLFLILIWLMSYLLYYWFVQMKRFFIFILMTFVYVTVLDTFTVYDAGFAIVRTFIVSFIALGIANYVKELDREKISSVLARKNPVWGLFLMLLIFMSVLVGFVAPKMEPQWPDPVPFIKSAAEEAGKIGTGTVRKVGYGEDDSRLGGSFIQDHTPVFRAYANEKQYWRIETKDVYTGKGWELSTDATFEPVEENNLHIETFSPEKIRTEMEEAVLQLQYTDIGKLMYPYGFQSVKHITDAEVEYELDRQSEAINTELGGKIGDTVDYQFTFQSPTFPIQELRKVYGGDEPEILERYTQLPGTLPERVKDLAAEITAAYDNRYDKAKAVERYFGNNGYIYETTDVPVPAANEDYVDQFLFDSMVGYCDNFSTAMVVLLRSVDIPARWVKGFTGGEMVEVDSETGLHVYEVTNANAHSWVEVYFPEYGWIPFEPTQGFSNLAAFANAPAADSSPEEELQELPEQRETEEEKDDAEEDAEEVFQPVTEKKDTSIFSEFRWGYLLLLAAIVGFAVLILYLTRFRWQTKLIEMRLTNNSNPQNYQDAYHFLMKVLQRNGIVKRPDQTLREFANAVDKHYETDEMRKLTHVYEQMLYNQGIGEPNSRKISELWKNLINRILG</sequence>
<accession>A0A8J2TNZ5</accession>
<evidence type="ECO:0000256" key="1">
    <source>
        <dbReference type="SAM" id="MobiDB-lite"/>
    </source>
</evidence>
<dbReference type="InterPro" id="IPR002931">
    <property type="entry name" value="Transglutaminase-like"/>
</dbReference>
<dbReference type="Gene3D" id="3.10.620.30">
    <property type="match status" value="1"/>
</dbReference>
<feature type="domain" description="Transglutaminase-like" evidence="3">
    <location>
        <begin position="477"/>
        <end position="553"/>
    </location>
</feature>
<feature type="transmembrane region" description="Helical" evidence="2">
    <location>
        <begin position="206"/>
        <end position="223"/>
    </location>
</feature>
<dbReference type="PANTHER" id="PTHR42736:SF1">
    <property type="entry name" value="PROTEIN-GLUTAMINE GAMMA-GLUTAMYLTRANSFERASE"/>
    <property type="match status" value="1"/>
</dbReference>
<feature type="transmembrane region" description="Helical" evidence="2">
    <location>
        <begin position="143"/>
        <end position="163"/>
    </location>
</feature>
<dbReference type="SUPFAM" id="SSF54001">
    <property type="entry name" value="Cysteine proteinases"/>
    <property type="match status" value="1"/>
</dbReference>
<feature type="compositionally biased region" description="Acidic residues" evidence="1">
    <location>
        <begin position="570"/>
        <end position="597"/>
    </location>
</feature>
<protein>
    <recommendedName>
        <fullName evidence="3">Transglutaminase-like domain-containing protein</fullName>
    </recommendedName>
</protein>
<feature type="transmembrane region" description="Helical" evidence="2">
    <location>
        <begin position="12"/>
        <end position="29"/>
    </location>
</feature>
<keyword evidence="2" id="KW-0812">Transmembrane</keyword>
<evidence type="ECO:0000313" key="4">
    <source>
        <dbReference type="EMBL" id="GFZ84397.1"/>
    </source>
</evidence>
<reference evidence="4" key="1">
    <citation type="journal article" date="2014" name="Int. J. Syst. Evol. Microbiol.">
        <title>Complete genome sequence of Corynebacterium casei LMG S-19264T (=DSM 44701T), isolated from a smear-ripened cheese.</title>
        <authorList>
            <consortium name="US DOE Joint Genome Institute (JGI-PGF)"/>
            <person name="Walter F."/>
            <person name="Albersmeier A."/>
            <person name="Kalinowski J."/>
            <person name="Ruckert C."/>
        </authorList>
    </citation>
    <scope>NUCLEOTIDE SEQUENCE</scope>
    <source>
        <strain evidence="4">CGMCC 1.12360</strain>
    </source>
</reference>
<feature type="transmembrane region" description="Helical" evidence="2">
    <location>
        <begin position="616"/>
        <end position="635"/>
    </location>
</feature>
<dbReference type="InterPro" id="IPR052901">
    <property type="entry name" value="Bact_TGase-like"/>
</dbReference>
<keyword evidence="5" id="KW-1185">Reference proteome</keyword>
<proteinExistence type="predicted"/>
<keyword evidence="2" id="KW-0472">Membrane</keyword>
<keyword evidence="2" id="KW-1133">Transmembrane helix</keyword>
<reference evidence="4" key="2">
    <citation type="submission" date="2020-09" db="EMBL/GenBank/DDBJ databases">
        <authorList>
            <person name="Sun Q."/>
            <person name="Zhou Y."/>
        </authorList>
    </citation>
    <scope>NUCLEOTIDE SEQUENCE</scope>
    <source>
        <strain evidence="4">CGMCC 1.12360</strain>
    </source>
</reference>
<evidence type="ECO:0000259" key="3">
    <source>
        <dbReference type="SMART" id="SM00460"/>
    </source>
</evidence>
<dbReference type="SMART" id="SM00460">
    <property type="entry name" value="TGc"/>
    <property type="match status" value="1"/>
</dbReference>
<feature type="region of interest" description="Disordered" evidence="1">
    <location>
        <begin position="569"/>
        <end position="599"/>
    </location>
</feature>
<dbReference type="Pfam" id="PF11992">
    <property type="entry name" value="TgpA_N"/>
    <property type="match status" value="1"/>
</dbReference>
<feature type="transmembrane region" description="Helical" evidence="2">
    <location>
        <begin position="41"/>
        <end position="59"/>
    </location>
</feature>
<name>A0A8J2TNZ5_9BACI</name>
<feature type="transmembrane region" description="Helical" evidence="2">
    <location>
        <begin position="169"/>
        <end position="186"/>
    </location>
</feature>
<dbReference type="Proteomes" id="UP000602050">
    <property type="component" value="Unassembled WGS sequence"/>
</dbReference>
<dbReference type="Pfam" id="PF13559">
    <property type="entry name" value="DUF4129"/>
    <property type="match status" value="1"/>
</dbReference>
<dbReference type="AlphaFoldDB" id="A0A8J2TNZ5"/>
<dbReference type="InterPro" id="IPR038765">
    <property type="entry name" value="Papain-like_cys_pep_sf"/>
</dbReference>
<gene>
    <name evidence="4" type="primary">yebA</name>
    <name evidence="4" type="ORF">GCM10010978_25890</name>
</gene>
<evidence type="ECO:0000313" key="5">
    <source>
        <dbReference type="Proteomes" id="UP000602050"/>
    </source>
</evidence>
<evidence type="ECO:0000256" key="2">
    <source>
        <dbReference type="SAM" id="Phobius"/>
    </source>
</evidence>
<comment type="caution">
    <text evidence="4">The sequence shown here is derived from an EMBL/GenBank/DDBJ whole genome shotgun (WGS) entry which is preliminary data.</text>
</comment>
<organism evidence="4 5">
    <name type="scientific">Compostibacillus humi</name>
    <dbReference type="NCBI Taxonomy" id="1245525"/>
    <lineage>
        <taxon>Bacteria</taxon>
        <taxon>Bacillati</taxon>
        <taxon>Bacillota</taxon>
        <taxon>Bacilli</taxon>
        <taxon>Bacillales</taxon>
        <taxon>Bacillaceae</taxon>
        <taxon>Compostibacillus</taxon>
    </lineage>
</organism>
<dbReference type="PANTHER" id="PTHR42736">
    <property type="entry name" value="PROTEIN-GLUTAMINE GAMMA-GLUTAMYLTRANSFERASE"/>
    <property type="match status" value="1"/>
</dbReference>
<dbReference type="InterPro" id="IPR025403">
    <property type="entry name" value="TgpA-like_C"/>
</dbReference>
<dbReference type="Pfam" id="PF01841">
    <property type="entry name" value="Transglut_core"/>
    <property type="match status" value="1"/>
</dbReference>
<feature type="transmembrane region" description="Helical" evidence="2">
    <location>
        <begin position="71"/>
        <end position="96"/>
    </location>
</feature>
<dbReference type="RefSeq" id="WP_188392838.1">
    <property type="nucleotide sequence ID" value="NZ_BMEV01000057.1"/>
</dbReference>
<feature type="transmembrane region" description="Helical" evidence="2">
    <location>
        <begin position="116"/>
        <end position="136"/>
    </location>
</feature>
<dbReference type="EMBL" id="BMEV01000057">
    <property type="protein sequence ID" value="GFZ84397.1"/>
    <property type="molecule type" value="Genomic_DNA"/>
</dbReference>
<dbReference type="InterPro" id="IPR021878">
    <property type="entry name" value="TgpA_N"/>
</dbReference>